<name>A0A183J2K9_9BILA</name>
<feature type="domain" description="Tripeptidyl peptidase II second Ig-like" evidence="2">
    <location>
        <begin position="61"/>
        <end position="247"/>
    </location>
</feature>
<evidence type="ECO:0000256" key="1">
    <source>
        <dbReference type="SAM" id="MobiDB-lite"/>
    </source>
</evidence>
<dbReference type="AlphaFoldDB" id="A0A183J2K9"/>
<feature type="compositionally biased region" description="Polar residues" evidence="1">
    <location>
        <begin position="509"/>
        <end position="524"/>
    </location>
</feature>
<evidence type="ECO:0000259" key="2">
    <source>
        <dbReference type="Pfam" id="PF12580"/>
    </source>
</evidence>
<sequence>MEHYFPVLDNWTAEFCIIKWWSSLGDVVLSYSITFYGIMAVPREITLFSDSPVTRIDVTSPFRHEELSPKLELKDLVQPLRPADSKISALGPRDLFQDGQQIYELILTYYFTVHKTCEVTPTFPLLSSFLYENEYHSHLWMVFDSNDQYIFAGEAYPARYSRKLEKGDYKLVAQIRHDCQAMLEKVRDLNVAVYHRLEIPLSLDFYSSWCSAISIGEKKFKNLTISPGDTIPLYIAGLSEDSMPKNCEAGWYLSGQLILGKSEYAKVAQFPVKYVITSIARRSKRVIVARRDDQKSRSLGEAVRDVKIAWISRLNDPLADLLYKELVELFPDHIEIYFSRMKRLIGKNAFKHRKEIIQLADIIIGKVDRTSLLQFYGTKLDLSPEAAKSKTCRWARWLRSSVVTTIEIRFFEKRKAILLAALVEKGNAMADDILCATDDAPPSFKNGLSYPVPSARKLDTGVGTSVRATSSQSDITAPLDDTVLSDMFNDQAPDKLANDFGHICDNWDSEPSPTQPLNDAQQTPEPAASLDMVTVTKFTIADVDQIYREVVQLSDPFDPSVSHVPIFIELRTDSFLLQVIMFSAKLAVLHRHYCRALTFYYRILESRPSKKIEELCIEVSKWPK</sequence>
<evidence type="ECO:0000313" key="5">
    <source>
        <dbReference type="Proteomes" id="UP000270296"/>
    </source>
</evidence>
<proteinExistence type="predicted"/>
<feature type="domain" description="Tripeptidyl peptidase II C-terminal" evidence="3">
    <location>
        <begin position="300"/>
        <end position="345"/>
    </location>
</feature>
<dbReference type="Pfam" id="PF12580">
    <property type="entry name" value="TPPII"/>
    <property type="match status" value="1"/>
</dbReference>
<protein>
    <submittedName>
        <fullName evidence="6">TPPII domain-containing protein</fullName>
    </submittedName>
</protein>
<dbReference type="InterPro" id="IPR022229">
    <property type="entry name" value="TPPII_Ig-like-2"/>
</dbReference>
<reference evidence="4 5" key="2">
    <citation type="submission" date="2018-11" db="EMBL/GenBank/DDBJ databases">
        <authorList>
            <consortium name="Pathogen Informatics"/>
        </authorList>
    </citation>
    <scope>NUCLEOTIDE SEQUENCE [LARGE SCALE GENOMIC DNA]</scope>
</reference>
<dbReference type="Gene3D" id="1.25.40.710">
    <property type="match status" value="1"/>
</dbReference>
<dbReference type="EMBL" id="UZAM01013619">
    <property type="protein sequence ID" value="VDP28979.1"/>
    <property type="molecule type" value="Genomic_DNA"/>
</dbReference>
<evidence type="ECO:0000313" key="4">
    <source>
        <dbReference type="EMBL" id="VDP28979.1"/>
    </source>
</evidence>
<evidence type="ECO:0000259" key="3">
    <source>
        <dbReference type="Pfam" id="PF12583"/>
    </source>
</evidence>
<dbReference type="InterPro" id="IPR046939">
    <property type="entry name" value="TPPII_C_sf"/>
</dbReference>
<keyword evidence="5" id="KW-1185">Reference proteome</keyword>
<feature type="region of interest" description="Disordered" evidence="1">
    <location>
        <begin position="507"/>
        <end position="528"/>
    </location>
</feature>
<dbReference type="WBParaSite" id="SBAD_0001046701-mRNA-1">
    <property type="protein sequence ID" value="SBAD_0001046701-mRNA-1"/>
    <property type="gene ID" value="SBAD_0001046701"/>
</dbReference>
<dbReference type="OrthoDB" id="10256524at2759"/>
<organism evidence="6">
    <name type="scientific">Soboliphyme baturini</name>
    <dbReference type="NCBI Taxonomy" id="241478"/>
    <lineage>
        <taxon>Eukaryota</taxon>
        <taxon>Metazoa</taxon>
        <taxon>Ecdysozoa</taxon>
        <taxon>Nematoda</taxon>
        <taxon>Enoplea</taxon>
        <taxon>Dorylaimia</taxon>
        <taxon>Dioctophymatida</taxon>
        <taxon>Dioctophymatoidea</taxon>
        <taxon>Soboliphymatidae</taxon>
        <taxon>Soboliphyme</taxon>
    </lineage>
</organism>
<gene>
    <name evidence="4" type="ORF">SBAD_LOCUS10107</name>
</gene>
<evidence type="ECO:0000313" key="6">
    <source>
        <dbReference type="WBParaSite" id="SBAD_0001046701-mRNA-1"/>
    </source>
</evidence>
<accession>A0A183J2K9</accession>
<dbReference type="InterPro" id="IPR022232">
    <property type="entry name" value="TPPII_C_art"/>
</dbReference>
<dbReference type="Proteomes" id="UP000270296">
    <property type="component" value="Unassembled WGS sequence"/>
</dbReference>
<dbReference type="Pfam" id="PF12583">
    <property type="entry name" value="TPPII_C"/>
    <property type="match status" value="1"/>
</dbReference>
<reference evidence="6" key="1">
    <citation type="submission" date="2016-06" db="UniProtKB">
        <authorList>
            <consortium name="WormBaseParasite"/>
        </authorList>
    </citation>
    <scope>IDENTIFICATION</scope>
</reference>